<dbReference type="AlphaFoldDB" id="A0A6M3LLD3"/>
<dbReference type="EMBL" id="MT141807">
    <property type="protein sequence ID" value="QJA70611.1"/>
    <property type="molecule type" value="Genomic_DNA"/>
</dbReference>
<dbReference type="EMBL" id="MT143379">
    <property type="protein sequence ID" value="QJA96207.1"/>
    <property type="molecule type" value="Genomic_DNA"/>
</dbReference>
<accession>A0A6M3LLD3</accession>
<name>A0A6M3LLD3_9ZZZZ</name>
<dbReference type="InterPro" id="IPR043732">
    <property type="entry name" value="DUF5675"/>
</dbReference>
<feature type="domain" description="DUF5675" evidence="1">
    <location>
        <begin position="5"/>
        <end position="120"/>
    </location>
</feature>
<gene>
    <name evidence="2" type="ORF">MM415A03636_0003</name>
    <name evidence="3" type="ORF">MM415B04899_0011</name>
</gene>
<reference evidence="3" key="1">
    <citation type="submission" date="2020-03" db="EMBL/GenBank/DDBJ databases">
        <title>The deep terrestrial virosphere.</title>
        <authorList>
            <person name="Holmfeldt K."/>
            <person name="Nilsson E."/>
            <person name="Simone D."/>
            <person name="Lopez-Fernandez M."/>
            <person name="Wu X."/>
            <person name="de Brujin I."/>
            <person name="Lundin D."/>
            <person name="Andersson A."/>
            <person name="Bertilsson S."/>
            <person name="Dopson M."/>
        </authorList>
    </citation>
    <scope>NUCLEOTIDE SEQUENCE</scope>
    <source>
        <strain evidence="2">MM415A03636</strain>
        <strain evidence="3">MM415B04899</strain>
    </source>
</reference>
<evidence type="ECO:0000313" key="3">
    <source>
        <dbReference type="EMBL" id="QJA96207.1"/>
    </source>
</evidence>
<evidence type="ECO:0000313" key="2">
    <source>
        <dbReference type="EMBL" id="QJA70611.1"/>
    </source>
</evidence>
<evidence type="ECO:0000259" key="1">
    <source>
        <dbReference type="Pfam" id="PF18925"/>
    </source>
</evidence>
<dbReference type="Pfam" id="PF18925">
    <property type="entry name" value="DUF5675"/>
    <property type="match status" value="1"/>
</dbReference>
<proteinExistence type="predicted"/>
<sequence>MKIVEIIRHEESEQGTIGVVKIDKEVFCFSLEPSDLLNKPNESCIPTGQYFCTRIISPKFGESFEVINVPNRTKILIHKGNVSANTSGCILIGDTVDKLKGQRAVLNSGVTFEKFMKIMTDEQVFHLTITTNY</sequence>
<organism evidence="3">
    <name type="scientific">viral metagenome</name>
    <dbReference type="NCBI Taxonomy" id="1070528"/>
    <lineage>
        <taxon>unclassified sequences</taxon>
        <taxon>metagenomes</taxon>
        <taxon>organismal metagenomes</taxon>
    </lineage>
</organism>
<protein>
    <recommendedName>
        <fullName evidence="1">DUF5675 domain-containing protein</fullName>
    </recommendedName>
</protein>